<dbReference type="Pfam" id="PF13181">
    <property type="entry name" value="TPR_8"/>
    <property type="match status" value="4"/>
</dbReference>
<accession>A0A3B6VS65</accession>
<dbReference type="PROSITE" id="PS50005">
    <property type="entry name" value="TPR"/>
    <property type="match status" value="10"/>
</dbReference>
<keyword evidence="5" id="KW-1185">Reference proteome</keyword>
<dbReference type="Gene3D" id="1.25.40.10">
    <property type="entry name" value="Tetratricopeptide repeat domain"/>
    <property type="match status" value="5"/>
</dbReference>
<dbReference type="AlphaFoldDB" id="A0A3B6VS65"/>
<feature type="repeat" description="TPR" evidence="3">
    <location>
        <begin position="92"/>
        <end position="125"/>
    </location>
</feature>
<gene>
    <name evidence="4" type="ORF">BHYOB78_06165</name>
</gene>
<dbReference type="PANTHER" id="PTHR44858">
    <property type="entry name" value="TETRATRICOPEPTIDE REPEAT PROTEIN 6"/>
    <property type="match status" value="1"/>
</dbReference>
<dbReference type="PROSITE" id="PS50293">
    <property type="entry name" value="TPR_REGION"/>
    <property type="match status" value="5"/>
</dbReference>
<dbReference type="RefSeq" id="WP_020064562.1">
    <property type="nucleotide sequence ID" value="NZ_CP015910.2"/>
</dbReference>
<protein>
    <submittedName>
        <fullName evidence="4">Uncharacterized protein</fullName>
    </submittedName>
</protein>
<feature type="repeat" description="TPR" evidence="3">
    <location>
        <begin position="296"/>
        <end position="329"/>
    </location>
</feature>
<evidence type="ECO:0000256" key="3">
    <source>
        <dbReference type="PROSITE-ProRule" id="PRU00339"/>
    </source>
</evidence>
<evidence type="ECO:0000256" key="2">
    <source>
        <dbReference type="ARBA" id="ARBA00022803"/>
    </source>
</evidence>
<dbReference type="InterPro" id="IPR050498">
    <property type="entry name" value="Ycf3"/>
</dbReference>
<feature type="repeat" description="TPR" evidence="3">
    <location>
        <begin position="24"/>
        <end position="57"/>
    </location>
</feature>
<feature type="repeat" description="TPR" evidence="3">
    <location>
        <begin position="58"/>
        <end position="91"/>
    </location>
</feature>
<reference evidence="5" key="2">
    <citation type="journal article" date="2017" name="Genome Announc.">
        <title>Correction for Mirajkar et al., Complete Genome Sequence of Brachyspira hyodysenteriae Type Strain B78 (ATCC 27164).</title>
        <authorList>
            <person name="Mirajkar N.S."/>
            <person name="Johnson T.J."/>
            <person name="Gebhart C.J."/>
        </authorList>
    </citation>
    <scope>NUCLEOTIDE SEQUENCE [LARGE SCALE GENOMIC DNA]</scope>
    <source>
        <strain evidence="5">B78</strain>
    </source>
</reference>
<dbReference type="GO" id="GO:0046813">
    <property type="term" value="P:receptor-mediated virion attachment to host cell"/>
    <property type="evidence" value="ECO:0007669"/>
    <property type="project" value="TreeGrafter"/>
</dbReference>
<dbReference type="Pfam" id="PF00515">
    <property type="entry name" value="TPR_1"/>
    <property type="match status" value="5"/>
</dbReference>
<proteinExistence type="predicted"/>
<reference evidence="5" key="1">
    <citation type="journal article" date="2016" name="Genome Announc.">
        <title>Complete Genome Sequence of Brachyspira hyodysenteriae Type Strain B78 (ATCC 27164).</title>
        <authorList>
            <person name="Mirajkar N.S."/>
            <person name="Johnson T.J."/>
            <person name="Gebhart C.J."/>
        </authorList>
    </citation>
    <scope>NUCLEOTIDE SEQUENCE [LARGE SCALE GENOMIC DNA]</scope>
    <source>
        <strain evidence="5">B78</strain>
    </source>
</reference>
<evidence type="ECO:0000256" key="1">
    <source>
        <dbReference type="ARBA" id="ARBA00022737"/>
    </source>
</evidence>
<dbReference type="GO" id="GO:0009279">
    <property type="term" value="C:cell outer membrane"/>
    <property type="evidence" value="ECO:0007669"/>
    <property type="project" value="TreeGrafter"/>
</dbReference>
<keyword evidence="1" id="KW-0677">Repeat</keyword>
<evidence type="ECO:0000313" key="5">
    <source>
        <dbReference type="Proteomes" id="UP000092328"/>
    </source>
</evidence>
<feature type="repeat" description="TPR" evidence="3">
    <location>
        <begin position="228"/>
        <end position="261"/>
    </location>
</feature>
<feature type="repeat" description="TPR" evidence="3">
    <location>
        <begin position="194"/>
        <end position="227"/>
    </location>
</feature>
<feature type="repeat" description="TPR" evidence="3">
    <location>
        <begin position="262"/>
        <end position="295"/>
    </location>
</feature>
<sequence>MTEELKDKIEQLAYDSIEKYNDDEYLYFNRGLEKIESKLYEEAIEDFNKIIELNPKDRDAYFFRGLTKTGLKLYEEAIEDFNEAIKLNLKNWESYFARGVSKSSLKLYEEAIEDFNKSIELNSDNEEAYFNRGIAKVKLARYEEAIVDFNKTIKLNPKNEKAYFNRGIAKIESKKYGKDIEDFNKAIELNPDNEEAYFNRGIAKVKLARYEEAIVDFNKSIELNPKNEKAYFNRGIAKIKLARYEEAIVDFNKAIKLNKNYEKAYSNRGIAKVKLARYEKAIVDFNKSIELNPDNEEAYSNRGIAKVKLARYKKAIVDFNKVIELNPNDENAYLVRGVLKIILEIYEEAIVDFNKTIKLNPKNEKAYYYRGILKIKLKKYKQAINDFKIFAKNNNDASDITIIKILQEFNKYNDIDKFFKLLIIDENKELWQNEPISNLIFHFKESKKFDNELIKNIKYLILYEYFLLKILSFDTDDKNIEISHYTSLDILLILLGCKNENLDEVGNIRINNISTANDPKEGNILESIFNKNDIDIKIGSDEKIVTLQTSYSRNRDSLTMFRLYGKKENKEATGICLVLNNQYFTNSYTSPFSYYDFNVNNISIKNDEYFTDSYTSSYDSNVSNINIEYKSNIKKEKDVNKRNLYWVLYYDEKLNKLVFNKEDLKYSSNIIDLNGIKNYRKKLKEDNTIEDKIKYAFSKIFEYTRKIKEKKINHKLYNYLFENIKYIIKHEAFFEEQELRMLVTSDYKSKEIKADKINNKLYIDYLKLFDQNTNYIKEIIIGSKVENNESLAEYIRKILHEKNTDKNKLDYIKVLISEAPLR</sequence>
<dbReference type="InterPro" id="IPR011990">
    <property type="entry name" value="TPR-like_helical_dom_sf"/>
</dbReference>
<dbReference type="KEGG" id="bhd:BHYOB78_06165"/>
<dbReference type="EMBL" id="CP015910">
    <property type="protein sequence ID" value="ANN63462.1"/>
    <property type="molecule type" value="Genomic_DNA"/>
</dbReference>
<dbReference type="SUPFAM" id="SSF48452">
    <property type="entry name" value="TPR-like"/>
    <property type="match status" value="2"/>
</dbReference>
<dbReference type="PANTHER" id="PTHR44858:SF1">
    <property type="entry name" value="UDP-N-ACETYLGLUCOSAMINE--PEPTIDE N-ACETYLGLUCOSAMINYLTRANSFERASE SPINDLY-RELATED"/>
    <property type="match status" value="1"/>
</dbReference>
<organism evidence="4 5">
    <name type="scientific">Brachyspira hyodysenteriae ATCC 27164</name>
    <dbReference type="NCBI Taxonomy" id="1266923"/>
    <lineage>
        <taxon>Bacteria</taxon>
        <taxon>Pseudomonadati</taxon>
        <taxon>Spirochaetota</taxon>
        <taxon>Spirochaetia</taxon>
        <taxon>Brachyspirales</taxon>
        <taxon>Brachyspiraceae</taxon>
        <taxon>Brachyspira</taxon>
    </lineage>
</organism>
<evidence type="ECO:0000313" key="4">
    <source>
        <dbReference type="EMBL" id="ANN63462.1"/>
    </source>
</evidence>
<dbReference type="InterPro" id="IPR019734">
    <property type="entry name" value="TPR_rpt"/>
</dbReference>
<name>A0A3B6VS65_BRAHO</name>
<feature type="repeat" description="TPR" evidence="3">
    <location>
        <begin position="126"/>
        <end position="159"/>
    </location>
</feature>
<dbReference type="SMART" id="SM00028">
    <property type="entry name" value="TPR"/>
    <property type="match status" value="11"/>
</dbReference>
<feature type="repeat" description="TPR" evidence="3">
    <location>
        <begin position="330"/>
        <end position="363"/>
    </location>
</feature>
<dbReference type="Proteomes" id="UP000092328">
    <property type="component" value="Chromosome"/>
</dbReference>
<keyword evidence="2 3" id="KW-0802">TPR repeat</keyword>
<feature type="repeat" description="TPR" evidence="3">
    <location>
        <begin position="160"/>
        <end position="193"/>
    </location>
</feature>